<comment type="caution">
    <text evidence="3">The sequence shown here is derived from an EMBL/GenBank/DDBJ whole genome shotgun (WGS) entry which is preliminary data.</text>
</comment>
<evidence type="ECO:0000313" key="3">
    <source>
        <dbReference type="EMBL" id="TQI87653.1"/>
    </source>
</evidence>
<gene>
    <name evidence="3" type="ORF">FHU12_5357</name>
</gene>
<dbReference type="RefSeq" id="WP_141972793.1">
    <property type="nucleotide sequence ID" value="NZ_VFMJ01000001.1"/>
</dbReference>
<sequence>MGYFRFILAALVCSNHLWIIGGVGRYAVFSFYILSGYLMTTVICERYGTSFDGIKRYAINRILRIYPIYFLVFFIAILSINFFGTKNTHVFDPNLSIPSTIKSWFMNITLIGLDFNVQERTIPPSWTLFVELFFYAAIPFAIRLGSKFITFWVIISVIYHVYFLYTATDAGLDWNSRYGTIFAGSLGFSLGCAARFLPVGGLRFKGAVVTSILGLVFSYAVPTYFMLSGYTDKEWRYISTYTFYLSIAFSLLFIANSINIKQSPFGRLLGELSYPLYLVHIPAGFVLVNILNLQPRTYYTFALCFAFSVAISLSLHLIDRKINKIRDKVRPIAKKSPV</sequence>
<dbReference type="PANTHER" id="PTHR23028:SF53">
    <property type="entry name" value="ACYL_TRANSF_3 DOMAIN-CONTAINING PROTEIN"/>
    <property type="match status" value="1"/>
</dbReference>
<dbReference type="InterPro" id="IPR050879">
    <property type="entry name" value="Acyltransferase_3"/>
</dbReference>
<keyword evidence="1" id="KW-1133">Transmembrane helix</keyword>
<dbReference type="Pfam" id="PF01757">
    <property type="entry name" value="Acyl_transf_3"/>
    <property type="match status" value="1"/>
</dbReference>
<reference evidence="3 4" key="2">
    <citation type="submission" date="2019-07" db="EMBL/GenBank/DDBJ databases">
        <title>Investigation of anaerobic lignin degradation for improved lignocellulosic biofuels.</title>
        <authorList>
            <person name="Deangelis K.PhD."/>
        </authorList>
    </citation>
    <scope>NUCLEOTIDE SEQUENCE [LARGE SCALE GENOMIC DNA]</scope>
    <source>
        <strain evidence="3 4">106R</strain>
    </source>
</reference>
<organism evidence="3 4">
    <name type="scientific">Serratia marcescens</name>
    <dbReference type="NCBI Taxonomy" id="615"/>
    <lineage>
        <taxon>Bacteria</taxon>
        <taxon>Pseudomonadati</taxon>
        <taxon>Pseudomonadota</taxon>
        <taxon>Gammaproteobacteria</taxon>
        <taxon>Enterobacterales</taxon>
        <taxon>Yersiniaceae</taxon>
        <taxon>Serratia</taxon>
    </lineage>
</organism>
<evidence type="ECO:0000259" key="2">
    <source>
        <dbReference type="Pfam" id="PF01757"/>
    </source>
</evidence>
<feature type="transmembrane region" description="Helical" evidence="1">
    <location>
        <begin position="241"/>
        <end position="260"/>
    </location>
</feature>
<feature type="transmembrane region" description="Helical" evidence="1">
    <location>
        <begin position="27"/>
        <end position="44"/>
    </location>
</feature>
<reference evidence="3 4" key="1">
    <citation type="submission" date="2019-06" db="EMBL/GenBank/DDBJ databases">
        <authorList>
            <person name="Deangelis K."/>
            <person name="Huntemann M."/>
            <person name="Clum A."/>
            <person name="Pillay M."/>
            <person name="Palaniappan K."/>
            <person name="Varghese N."/>
            <person name="Mikhailova N."/>
            <person name="Stamatis D."/>
            <person name="Reddy T."/>
            <person name="Daum C."/>
            <person name="Shapiro N."/>
            <person name="Ivanova N."/>
            <person name="Kyrpides N."/>
            <person name="Woyke T."/>
        </authorList>
    </citation>
    <scope>NUCLEOTIDE SEQUENCE [LARGE SCALE GENOMIC DNA]</scope>
    <source>
        <strain evidence="3 4">106R</strain>
    </source>
</reference>
<protein>
    <submittedName>
        <fullName evidence="3">Peptidoglycan/LPS O-acetylase OafA/YrhL</fullName>
    </submittedName>
</protein>
<evidence type="ECO:0000313" key="4">
    <source>
        <dbReference type="Proteomes" id="UP000320710"/>
    </source>
</evidence>
<keyword evidence="1" id="KW-0472">Membrane</keyword>
<feature type="domain" description="Acyltransferase 3" evidence="2">
    <location>
        <begin position="3"/>
        <end position="314"/>
    </location>
</feature>
<feature type="transmembrane region" description="Helical" evidence="1">
    <location>
        <begin position="297"/>
        <end position="318"/>
    </location>
</feature>
<feature type="transmembrane region" description="Helical" evidence="1">
    <location>
        <begin position="125"/>
        <end position="142"/>
    </location>
</feature>
<dbReference type="EMBL" id="VFMJ01000001">
    <property type="protein sequence ID" value="TQI87653.1"/>
    <property type="molecule type" value="Genomic_DNA"/>
</dbReference>
<dbReference type="PANTHER" id="PTHR23028">
    <property type="entry name" value="ACETYLTRANSFERASE"/>
    <property type="match status" value="1"/>
</dbReference>
<accession>A0AA46KAP0</accession>
<dbReference type="InterPro" id="IPR002656">
    <property type="entry name" value="Acyl_transf_3_dom"/>
</dbReference>
<feature type="transmembrane region" description="Helical" evidence="1">
    <location>
        <begin position="65"/>
        <end position="84"/>
    </location>
</feature>
<keyword evidence="1" id="KW-0812">Transmembrane</keyword>
<feature type="transmembrane region" description="Helical" evidence="1">
    <location>
        <begin position="204"/>
        <end position="221"/>
    </location>
</feature>
<evidence type="ECO:0000256" key="1">
    <source>
        <dbReference type="SAM" id="Phobius"/>
    </source>
</evidence>
<feature type="transmembrane region" description="Helical" evidence="1">
    <location>
        <begin position="178"/>
        <end position="197"/>
    </location>
</feature>
<feature type="transmembrane region" description="Helical" evidence="1">
    <location>
        <begin position="149"/>
        <end position="166"/>
    </location>
</feature>
<dbReference type="GO" id="GO:0016747">
    <property type="term" value="F:acyltransferase activity, transferring groups other than amino-acyl groups"/>
    <property type="evidence" value="ECO:0007669"/>
    <property type="project" value="InterPro"/>
</dbReference>
<name>A0AA46KAP0_SERMA</name>
<dbReference type="GO" id="GO:0000271">
    <property type="term" value="P:polysaccharide biosynthetic process"/>
    <property type="evidence" value="ECO:0007669"/>
    <property type="project" value="TreeGrafter"/>
</dbReference>
<dbReference type="AlphaFoldDB" id="A0AA46KAP0"/>
<dbReference type="GO" id="GO:0016020">
    <property type="term" value="C:membrane"/>
    <property type="evidence" value="ECO:0007669"/>
    <property type="project" value="TreeGrafter"/>
</dbReference>
<proteinExistence type="predicted"/>
<dbReference type="Proteomes" id="UP000320710">
    <property type="component" value="Unassembled WGS sequence"/>
</dbReference>
<feature type="transmembrane region" description="Helical" evidence="1">
    <location>
        <begin position="272"/>
        <end position="291"/>
    </location>
</feature>